<reference evidence="2 3" key="1">
    <citation type="journal article" date="2013" name="BMC Genomics">
        <title>Reconstruction of the lipid metabolism for the microalga Monoraphidium neglectum from its genome sequence reveals characteristics suitable for biofuel production.</title>
        <authorList>
            <person name="Bogen C."/>
            <person name="Al-Dilaimi A."/>
            <person name="Albersmeier A."/>
            <person name="Wichmann J."/>
            <person name="Grundmann M."/>
            <person name="Rupp O."/>
            <person name="Lauersen K.J."/>
            <person name="Blifernez-Klassen O."/>
            <person name="Kalinowski J."/>
            <person name="Goesmann A."/>
            <person name="Mussgnug J.H."/>
            <person name="Kruse O."/>
        </authorList>
    </citation>
    <scope>NUCLEOTIDE SEQUENCE [LARGE SCALE GENOMIC DNA]</scope>
    <source>
        <strain evidence="2 3">SAG 48.87</strain>
    </source>
</reference>
<dbReference type="SUPFAM" id="SSF53335">
    <property type="entry name" value="S-adenosyl-L-methionine-dependent methyltransferases"/>
    <property type="match status" value="1"/>
</dbReference>
<dbReference type="InterPro" id="IPR029063">
    <property type="entry name" value="SAM-dependent_MTases_sf"/>
</dbReference>
<dbReference type="PANTHER" id="PTHR34203:SF15">
    <property type="entry name" value="SLL1173 PROTEIN"/>
    <property type="match status" value="1"/>
</dbReference>
<organism evidence="2 3">
    <name type="scientific">Monoraphidium neglectum</name>
    <dbReference type="NCBI Taxonomy" id="145388"/>
    <lineage>
        <taxon>Eukaryota</taxon>
        <taxon>Viridiplantae</taxon>
        <taxon>Chlorophyta</taxon>
        <taxon>core chlorophytes</taxon>
        <taxon>Chlorophyceae</taxon>
        <taxon>CS clade</taxon>
        <taxon>Sphaeropleales</taxon>
        <taxon>Selenastraceae</taxon>
        <taxon>Monoraphidium</taxon>
    </lineage>
</organism>
<dbReference type="RefSeq" id="XP_013905144.1">
    <property type="nucleotide sequence ID" value="XM_014049690.1"/>
</dbReference>
<dbReference type="Pfam" id="PF05050">
    <property type="entry name" value="Methyltransf_21"/>
    <property type="match status" value="1"/>
</dbReference>
<evidence type="ECO:0000313" key="3">
    <source>
        <dbReference type="Proteomes" id="UP000054498"/>
    </source>
</evidence>
<dbReference type="PANTHER" id="PTHR34203">
    <property type="entry name" value="METHYLTRANSFERASE, FKBM FAMILY PROTEIN"/>
    <property type="match status" value="1"/>
</dbReference>
<dbReference type="OrthoDB" id="543564at2759"/>
<keyword evidence="3" id="KW-1185">Reference proteome</keyword>
<protein>
    <recommendedName>
        <fullName evidence="1">Methyltransferase FkbM domain-containing protein</fullName>
    </recommendedName>
</protein>
<gene>
    <name evidence="2" type="ORF">MNEG_1829</name>
</gene>
<dbReference type="GeneID" id="25734707"/>
<evidence type="ECO:0000259" key="1">
    <source>
        <dbReference type="Pfam" id="PF05050"/>
    </source>
</evidence>
<proteinExistence type="predicted"/>
<sequence length="233" mass="24141">MPSFAPHSKISGAVLQMAARNATLNGVTLMLLAATNDEYVGSSILHNGGPFGSETLSMFLQHIKPGTTVVDAGCNLGSYAAFFAAKVGRGGKVHCFEPQNKMAQLSAANAVVNGFSDIMTVHHVALSFAPGEVQMSGKLVDGSQEGANMADAESRHAPINYGGMNLGKGGEVAQAITLDSLGLTGISFIKVDVQGAEQLTLFGAQASGRAWPECPWQRAPGEAAQRSRAPRAG</sequence>
<accession>A0A0D2MUB6</accession>
<dbReference type="EMBL" id="KK100411">
    <property type="protein sequence ID" value="KIZ06125.1"/>
    <property type="molecule type" value="Genomic_DNA"/>
</dbReference>
<name>A0A0D2MUB6_9CHLO</name>
<evidence type="ECO:0000313" key="2">
    <source>
        <dbReference type="EMBL" id="KIZ06125.1"/>
    </source>
</evidence>
<dbReference type="Proteomes" id="UP000054498">
    <property type="component" value="Unassembled WGS sequence"/>
</dbReference>
<feature type="domain" description="Methyltransferase FkbM" evidence="1">
    <location>
        <begin position="71"/>
        <end position="201"/>
    </location>
</feature>
<dbReference type="KEGG" id="mng:MNEG_1829"/>
<dbReference type="Gene3D" id="3.40.50.150">
    <property type="entry name" value="Vaccinia Virus protein VP39"/>
    <property type="match status" value="1"/>
</dbReference>
<dbReference type="NCBIfam" id="TIGR01444">
    <property type="entry name" value="fkbM_fam"/>
    <property type="match status" value="1"/>
</dbReference>
<dbReference type="InterPro" id="IPR006342">
    <property type="entry name" value="FkbM_mtfrase"/>
</dbReference>
<dbReference type="AlphaFoldDB" id="A0A0D2MUB6"/>
<dbReference type="InterPro" id="IPR052514">
    <property type="entry name" value="SAM-dependent_MTase"/>
</dbReference>